<dbReference type="Proteomes" id="UP000240009">
    <property type="component" value="Unassembled WGS sequence"/>
</dbReference>
<accession>A0A2S8FMN6</accession>
<dbReference type="EMBL" id="PUIA01000035">
    <property type="protein sequence ID" value="PQO33455.1"/>
    <property type="molecule type" value="Genomic_DNA"/>
</dbReference>
<evidence type="ECO:0000313" key="2">
    <source>
        <dbReference type="EMBL" id="PQO33455.1"/>
    </source>
</evidence>
<reference evidence="2 3" key="1">
    <citation type="submission" date="2018-02" db="EMBL/GenBank/DDBJ databases">
        <title>Comparative genomes isolates from brazilian mangrove.</title>
        <authorList>
            <person name="Araujo J.E."/>
            <person name="Taketani R.G."/>
            <person name="Silva M.C.P."/>
            <person name="Loureco M.V."/>
            <person name="Andreote F.D."/>
        </authorList>
    </citation>
    <scope>NUCLEOTIDE SEQUENCE [LARGE SCALE GENOMIC DNA]</scope>
    <source>
        <strain evidence="2 3">HEX-2 MGV</strain>
    </source>
</reference>
<sequence length="379" mass="42088">MNGLIVVVFGVSLCLGCTHTQLRKNAVRQAGTLTDIYEQQVLDNLARFAHDPNVAPSFMYPTQGGQDVVDGADASSTTNWSKAGFASEALGFRAARSMKEAWVMTPVHDVRRLELMRCAYQHAMYCAGLHSTMSSCPDCDKLQRKFYLGSASGKYNKDDPSLDNLAYYSRSQGRTTPACFEQVCWLGYGDKSCVPKNCDCLKVGEYCGTYVWVLPCGQSELTKLTFTILDYALTPQAPSQSKKVTIFYDAQGHQIANRDNASFVEEFTTGGGPGVDDYVFNPKADAVRQELRQARESRAMLRLQMSQQQDNGAAKAVQSQQLQSMESQIDSLQNKLNAIERAQPRPAPETPPIHAPLQGPFNYQPLELQLYQDLLTPRF</sequence>
<protein>
    <submittedName>
        <fullName evidence="2">Uncharacterized protein</fullName>
    </submittedName>
</protein>
<evidence type="ECO:0000256" key="1">
    <source>
        <dbReference type="SAM" id="MobiDB-lite"/>
    </source>
</evidence>
<dbReference type="AlphaFoldDB" id="A0A2S8FMN6"/>
<gene>
    <name evidence="2" type="ORF">C5Y96_11470</name>
</gene>
<evidence type="ECO:0000313" key="3">
    <source>
        <dbReference type="Proteomes" id="UP000240009"/>
    </source>
</evidence>
<name>A0A2S8FMN6_9BACT</name>
<organism evidence="2 3">
    <name type="scientific">Blastopirellula marina</name>
    <dbReference type="NCBI Taxonomy" id="124"/>
    <lineage>
        <taxon>Bacteria</taxon>
        <taxon>Pseudomonadati</taxon>
        <taxon>Planctomycetota</taxon>
        <taxon>Planctomycetia</taxon>
        <taxon>Pirellulales</taxon>
        <taxon>Pirellulaceae</taxon>
        <taxon>Blastopirellula</taxon>
    </lineage>
</organism>
<feature type="region of interest" description="Disordered" evidence="1">
    <location>
        <begin position="310"/>
        <end position="329"/>
    </location>
</feature>
<proteinExistence type="predicted"/>
<comment type="caution">
    <text evidence="2">The sequence shown here is derived from an EMBL/GenBank/DDBJ whole genome shotgun (WGS) entry which is preliminary data.</text>
</comment>